<evidence type="ECO:0000313" key="3">
    <source>
        <dbReference type="EMBL" id="CAD2217677.1"/>
    </source>
</evidence>
<feature type="transmembrane region" description="Helical" evidence="2">
    <location>
        <begin position="150"/>
        <end position="173"/>
    </location>
</feature>
<accession>A0A7G2CF80</accession>
<proteinExistence type="predicted"/>
<evidence type="ECO:0000313" key="4">
    <source>
        <dbReference type="Proteomes" id="UP000515908"/>
    </source>
</evidence>
<keyword evidence="2" id="KW-0472">Membrane</keyword>
<dbReference type="AlphaFoldDB" id="A0A7G2CF80"/>
<feature type="transmembrane region" description="Helical" evidence="2">
    <location>
        <begin position="88"/>
        <end position="107"/>
    </location>
</feature>
<feature type="region of interest" description="Disordered" evidence="1">
    <location>
        <begin position="545"/>
        <end position="654"/>
    </location>
</feature>
<feature type="transmembrane region" description="Helical" evidence="2">
    <location>
        <begin position="437"/>
        <end position="460"/>
    </location>
</feature>
<keyword evidence="2" id="KW-0812">Transmembrane</keyword>
<dbReference type="Proteomes" id="UP000515908">
    <property type="component" value="Chromosome 09"/>
</dbReference>
<dbReference type="EMBL" id="LR877153">
    <property type="protein sequence ID" value="CAD2217677.1"/>
    <property type="molecule type" value="Genomic_DNA"/>
</dbReference>
<evidence type="ECO:0000256" key="1">
    <source>
        <dbReference type="SAM" id="MobiDB-lite"/>
    </source>
</evidence>
<feature type="region of interest" description="Disordered" evidence="1">
    <location>
        <begin position="279"/>
        <end position="307"/>
    </location>
</feature>
<protein>
    <recommendedName>
        <fullName evidence="5">Transmembrane protein</fullName>
    </recommendedName>
</protein>
<feature type="compositionally biased region" description="Polar residues" evidence="1">
    <location>
        <begin position="283"/>
        <end position="293"/>
    </location>
</feature>
<feature type="compositionally biased region" description="Low complexity" evidence="1">
    <location>
        <begin position="294"/>
        <end position="307"/>
    </location>
</feature>
<keyword evidence="4" id="KW-1185">Reference proteome</keyword>
<evidence type="ECO:0008006" key="5">
    <source>
        <dbReference type="Google" id="ProtNLM"/>
    </source>
</evidence>
<keyword evidence="2" id="KW-1133">Transmembrane helix</keyword>
<sequence>MAFMKGTDVIVMLLLGLFTFNASTFQTFCGFGGVLLIHIQWQLFVMYNITTTVDIPDPAAGVNATRPVEASIFHLTVLGPQDVHSVVFVSYICNFFTQLLLGIWFYYQDYQYCLRQSAKWEELLPDTEHAKNSNENKNYYRNFSAFNMRLTVFMTVPLMVGCFIGLLTINYITEMALTYILFSSCIFFVLTFISLWMMQALERKRIEDVIKEDLLSLENLRRVQVFDDVLNRLGVQRGGASQRAGGDTIHVNPVAVKKYHKRRKIAEFLRSKELLTDAGSTADPLSSQGSRSVTPAASPTAASPSSTKYKYLEQERQQYLDKYDLTLYLNDGNTANSDNVNKGPFLTMCVVASFFAGLSASYIGTSAPPVLIFAVWSRIPPFLFKINYGVASIIPCLMRLCFVLAGGVFESRGEEDSLVNTIYNHATKNTESEVVELLLFGIVAVLCSVLGITLAMYLLYYHNRVKAKRLAEQGGDAALSAVRSVRNYYFKQNNKKSFYFSVVVTLLSLALVLFVKSPIVVTVLLVVGYTLVGYSFYEQNTKHKRHWDEGKEGKHGHKRKQSAEPFAQQRSSRHKYPPCPPNSPCSPGERDKGWMLAMAGLERDDNTLQEEEEGAAQHHGKASSAGESIAVDENDYEMEERRAAVEEDAPLPQP</sequence>
<gene>
    <name evidence="3" type="ORF">ADEAN_000515700</name>
</gene>
<dbReference type="VEuPathDB" id="TriTrypDB:ADEAN_000515700"/>
<feature type="transmembrane region" description="Helical" evidence="2">
    <location>
        <begin position="497"/>
        <end position="514"/>
    </location>
</feature>
<feature type="transmembrane region" description="Helical" evidence="2">
    <location>
        <begin position="520"/>
        <end position="537"/>
    </location>
</feature>
<feature type="transmembrane region" description="Helical" evidence="2">
    <location>
        <begin position="179"/>
        <end position="198"/>
    </location>
</feature>
<name>A0A7G2CF80_9TRYP</name>
<reference evidence="3 4" key="1">
    <citation type="submission" date="2020-08" db="EMBL/GenBank/DDBJ databases">
        <authorList>
            <person name="Newling K."/>
            <person name="Davey J."/>
            <person name="Forrester S."/>
        </authorList>
    </citation>
    <scope>NUCLEOTIDE SEQUENCE [LARGE SCALE GENOMIC DNA]</scope>
    <source>
        <strain evidence="4">Crithidia deanei Carvalho (ATCC PRA-265)</strain>
    </source>
</reference>
<organism evidence="3 4">
    <name type="scientific">Angomonas deanei</name>
    <dbReference type="NCBI Taxonomy" id="59799"/>
    <lineage>
        <taxon>Eukaryota</taxon>
        <taxon>Discoba</taxon>
        <taxon>Euglenozoa</taxon>
        <taxon>Kinetoplastea</taxon>
        <taxon>Metakinetoplastina</taxon>
        <taxon>Trypanosomatida</taxon>
        <taxon>Trypanosomatidae</taxon>
        <taxon>Strigomonadinae</taxon>
        <taxon>Angomonas</taxon>
    </lineage>
</organism>
<evidence type="ECO:0000256" key="2">
    <source>
        <dbReference type="SAM" id="Phobius"/>
    </source>
</evidence>